<evidence type="ECO:0000256" key="6">
    <source>
        <dbReference type="ARBA" id="ARBA00022786"/>
    </source>
</evidence>
<dbReference type="GO" id="GO:0051603">
    <property type="term" value="P:proteolysis involved in protein catabolic process"/>
    <property type="evidence" value="ECO:0007669"/>
    <property type="project" value="TreeGrafter"/>
</dbReference>
<dbReference type="OrthoDB" id="258495at2759"/>
<name>F4W7P7_ACREC</name>
<evidence type="ECO:0000259" key="10">
    <source>
        <dbReference type="PROSITE" id="PS50188"/>
    </source>
</evidence>
<accession>F4W7P7</accession>
<dbReference type="PANTHER" id="PTHR13363">
    <property type="entry name" value="RING FINGER AND SRY DOMAIN-CONTAINING"/>
    <property type="match status" value="1"/>
</dbReference>
<dbReference type="PROSITE" id="PS50089">
    <property type="entry name" value="ZF_RING_2"/>
    <property type="match status" value="1"/>
</dbReference>
<dbReference type="SUPFAM" id="SSF49899">
    <property type="entry name" value="Concanavalin A-like lectins/glucanases"/>
    <property type="match status" value="1"/>
</dbReference>
<comment type="catalytic activity">
    <reaction evidence="1">
        <text>S-ubiquitinyl-[E2 ubiquitin-conjugating enzyme]-L-cysteine + [acceptor protein]-L-lysine = [E2 ubiquitin-conjugating enzyme]-L-cysteine + N(6)-ubiquitinyl-[acceptor protein]-L-lysine.</text>
        <dbReference type="EC" id="2.3.2.27"/>
    </reaction>
</comment>
<dbReference type="GO" id="GO:0005737">
    <property type="term" value="C:cytoplasm"/>
    <property type="evidence" value="ECO:0007669"/>
    <property type="project" value="TreeGrafter"/>
</dbReference>
<keyword evidence="5 8" id="KW-0863">Zinc-finger</keyword>
<dbReference type="SUPFAM" id="SSF57850">
    <property type="entry name" value="RING/U-box"/>
    <property type="match status" value="1"/>
</dbReference>
<dbReference type="SMART" id="SM00449">
    <property type="entry name" value="SPRY"/>
    <property type="match status" value="1"/>
</dbReference>
<dbReference type="EMBL" id="GL887844">
    <property type="protein sequence ID" value="EGI69920.1"/>
    <property type="molecule type" value="Genomic_DNA"/>
</dbReference>
<dbReference type="Gene3D" id="2.60.120.920">
    <property type="match status" value="1"/>
</dbReference>
<keyword evidence="3" id="KW-0808">Transferase</keyword>
<dbReference type="Pfam" id="PF25576">
    <property type="entry name" value="TPR_RNF123"/>
    <property type="match status" value="1"/>
</dbReference>
<organism evidence="12">
    <name type="scientific">Acromyrmex echinatior</name>
    <name type="common">Panamanian leafcutter ant</name>
    <name type="synonym">Acromyrmex octospinosus echinatior</name>
    <dbReference type="NCBI Taxonomy" id="103372"/>
    <lineage>
        <taxon>Eukaryota</taxon>
        <taxon>Metazoa</taxon>
        <taxon>Ecdysozoa</taxon>
        <taxon>Arthropoda</taxon>
        <taxon>Hexapoda</taxon>
        <taxon>Insecta</taxon>
        <taxon>Pterygota</taxon>
        <taxon>Neoptera</taxon>
        <taxon>Endopterygota</taxon>
        <taxon>Hymenoptera</taxon>
        <taxon>Apocrita</taxon>
        <taxon>Aculeata</taxon>
        <taxon>Formicoidea</taxon>
        <taxon>Formicidae</taxon>
        <taxon>Myrmicinae</taxon>
        <taxon>Acromyrmex</taxon>
    </lineage>
</organism>
<dbReference type="CDD" id="cd16541">
    <property type="entry name" value="RING-HC_RNF123"/>
    <property type="match status" value="1"/>
</dbReference>
<dbReference type="STRING" id="103372.F4W7P7"/>
<feature type="domain" description="B30.2/SPRY" evidence="10">
    <location>
        <begin position="94"/>
        <end position="274"/>
    </location>
</feature>
<dbReference type="Proteomes" id="UP000007755">
    <property type="component" value="Unassembled WGS sequence"/>
</dbReference>
<dbReference type="InterPro" id="IPR045129">
    <property type="entry name" value="RNF123/RKP/RSPRY1"/>
</dbReference>
<evidence type="ECO:0000256" key="3">
    <source>
        <dbReference type="ARBA" id="ARBA00022679"/>
    </source>
</evidence>
<sequence>MDMDKVLYRIFGANPLSVERTAAGRSKDDHLGQSSYSISQIKLGLFDTYLHKTKESISLDPHTSNSALTSNAGEKQIIENLNWVNEHIRKSLLNLYIDMWNSEDNREGRIGPPFVKFDISIQHGLCIISPDRLSVNSQSSFSTIRANTGVFKGKWMYEVQLGSKGVMQVGWGTAQCKFNQQYGVGDTPNSYAYDGNRMRKWNVSTHKYGEAWLTGDIIGCALDMDDGTIDFYRNGRSLGRAFENIPMGAGIAYFPTVSLAFTENLTANFGSIPFRYPIEDYKSLQAPPMKQVRQAMLLFQWLSQVIELLEYSKNVDKQNILLDDKTMSAHAFLMCLARSILKHIGPLLTIPYVTETVFVPFIQMLCNLTTDDSATKSSYSNIHSTRSIVCLDLLWTFLEEHEIKMCLESTVLHLLSAFRHVSLLLEYPDQCKSLILLTKICQHTVTRQYFLQYLLFDRVRFANFVHVKPLDEGGLTNVVEKVWWETNPLDSSIETNKTSYLYACERIKAAISEIEALQVKLLVILLNNTDGTAKRPTSRAIFLKKFKRFVQENLISNRTPLPITLCCFHRLLVAFRILWDAEIGTSPVYIPCRAFYDASIDYSGIDRLGGVITHLNKTFRNELLRLLGSHHEVIVAMEQQQHTTTATNEATNNAYAVTDTVIRQIVDLPVTVPAAIYPRLININPSTASTSQVGSSMILERFGFFSYRDRIREDRTPIRHGPVDPATSLMELLDDIILFYHVAAKKQLAKVAGLRDSMSAYINAIANTKARLEHVKGETSPGKNSNAKAIQRELLRTTDIFNKKLSEQARHMAWIRAAVYSEEKQAQLAWLLKVITLTLQTASQQGNMFSFVPDFYLETLSDLSVSLRAHMHPTVPIENIPDYRTILCNAAEFLCDHFLDPRIVHANSKDVLILALAGFVSNPLMLEALENVPRKSRIKIVTNLLKPYENRAWAQSNWVLLRFWQGNGFAFRYEKSPHLSKIGMKQQESVYQLIKPCPSVIYQAHVRDVLLGNPQASTQFLNSLLNQLNWAFSEFIGMVQEIHNVSSRPERVFIESRQLKICATCFDLAISLLRVLEMISTVAWDVFSDPKQPSSDILLARLCQLLCQVLNRMSSQTNCFQHVMLLEIPDLESVDHFPILAAVIGILLALLEKEMKDFGAKSTIEILRVTRSLLTEPSFQISSLRFVLSDTKLKNTKTKNIKPFSLLNYVTADEINRVKQMITYLDTCHTLLPDTKLISDDDNACTICYAFPITAIFRPCNHQTCRTCIDRHLLNTRECFFCKTIIDKVEDLSGNILHDFTSEFPISRTTS</sequence>
<dbReference type="eggNOG" id="KOG4692">
    <property type="taxonomic scope" value="Eukaryota"/>
</dbReference>
<evidence type="ECO:0000313" key="12">
    <source>
        <dbReference type="Proteomes" id="UP000007755"/>
    </source>
</evidence>
<dbReference type="GO" id="GO:0008270">
    <property type="term" value="F:zinc ion binding"/>
    <property type="evidence" value="ECO:0007669"/>
    <property type="project" value="UniProtKB-KW"/>
</dbReference>
<dbReference type="InterPro" id="IPR013320">
    <property type="entry name" value="ConA-like_dom_sf"/>
</dbReference>
<dbReference type="Pfam" id="PF00622">
    <property type="entry name" value="SPRY"/>
    <property type="match status" value="1"/>
</dbReference>
<proteinExistence type="predicted"/>
<evidence type="ECO:0000256" key="5">
    <source>
        <dbReference type="ARBA" id="ARBA00022771"/>
    </source>
</evidence>
<evidence type="ECO:0000256" key="1">
    <source>
        <dbReference type="ARBA" id="ARBA00000900"/>
    </source>
</evidence>
<dbReference type="InParanoid" id="F4W7P7"/>
<dbReference type="EC" id="2.3.2.27" evidence="2"/>
<gene>
    <name evidence="11" type="ORF">G5I_01463</name>
</gene>
<evidence type="ECO:0000313" key="11">
    <source>
        <dbReference type="EMBL" id="EGI69920.1"/>
    </source>
</evidence>
<dbReference type="InterPro" id="IPR043136">
    <property type="entry name" value="B30.2/SPRY_sf"/>
</dbReference>
<feature type="domain" description="RING-type" evidence="9">
    <location>
        <begin position="1245"/>
        <end position="1283"/>
    </location>
</feature>
<dbReference type="InterPro" id="IPR003877">
    <property type="entry name" value="SPRY_dom"/>
</dbReference>
<dbReference type="Pfam" id="PF13920">
    <property type="entry name" value="zf-C3HC4_3"/>
    <property type="match status" value="1"/>
</dbReference>
<dbReference type="InterPro" id="IPR013083">
    <property type="entry name" value="Znf_RING/FYVE/PHD"/>
</dbReference>
<dbReference type="GO" id="GO:0016567">
    <property type="term" value="P:protein ubiquitination"/>
    <property type="evidence" value="ECO:0007669"/>
    <property type="project" value="UniProtKB-ARBA"/>
</dbReference>
<evidence type="ECO:0000256" key="7">
    <source>
        <dbReference type="ARBA" id="ARBA00022833"/>
    </source>
</evidence>
<keyword evidence="12" id="KW-1185">Reference proteome</keyword>
<evidence type="ECO:0000256" key="4">
    <source>
        <dbReference type="ARBA" id="ARBA00022723"/>
    </source>
</evidence>
<dbReference type="Gene3D" id="3.30.40.10">
    <property type="entry name" value="Zinc/RING finger domain, C3HC4 (zinc finger)"/>
    <property type="match status" value="1"/>
</dbReference>
<dbReference type="FunFam" id="3.30.40.10:FF:000133">
    <property type="entry name" value="E3 ubiquitin-protein ligase RNF123"/>
    <property type="match status" value="1"/>
</dbReference>
<dbReference type="InterPro" id="IPR001870">
    <property type="entry name" value="B30.2/SPRY"/>
</dbReference>
<keyword evidence="6" id="KW-0833">Ubl conjugation pathway</keyword>
<evidence type="ECO:0000256" key="8">
    <source>
        <dbReference type="PROSITE-ProRule" id="PRU00175"/>
    </source>
</evidence>
<keyword evidence="7" id="KW-0862">Zinc</keyword>
<dbReference type="GO" id="GO:0061630">
    <property type="term" value="F:ubiquitin protein ligase activity"/>
    <property type="evidence" value="ECO:0007669"/>
    <property type="project" value="UniProtKB-EC"/>
</dbReference>
<keyword evidence="4" id="KW-0479">Metal-binding</keyword>
<evidence type="ECO:0000256" key="2">
    <source>
        <dbReference type="ARBA" id="ARBA00012483"/>
    </source>
</evidence>
<reference evidence="11" key="1">
    <citation type="submission" date="2011-02" db="EMBL/GenBank/DDBJ databases">
        <title>The genome of the leaf-cutting ant Acromyrmex echinatior suggests key adaptations to social evolution and fungus farming.</title>
        <authorList>
            <person name="Nygaard S."/>
            <person name="Zhang G."/>
        </authorList>
    </citation>
    <scope>NUCLEOTIDE SEQUENCE</scope>
</reference>
<dbReference type="eggNOG" id="KOG2242">
    <property type="taxonomic scope" value="Eukaryota"/>
</dbReference>
<dbReference type="InterPro" id="IPR057987">
    <property type="entry name" value="TPR_RNF123/RKP"/>
</dbReference>
<dbReference type="PROSITE" id="PS50188">
    <property type="entry name" value="B302_SPRY"/>
    <property type="match status" value="1"/>
</dbReference>
<dbReference type="FunCoup" id="F4W7P7">
    <property type="interactions" value="567"/>
</dbReference>
<evidence type="ECO:0000259" key="9">
    <source>
        <dbReference type="PROSITE" id="PS50089"/>
    </source>
</evidence>
<dbReference type="PANTHER" id="PTHR13363:SF5">
    <property type="entry name" value="E3 UBIQUITIN-PROTEIN LIGASE RNF123"/>
    <property type="match status" value="1"/>
</dbReference>
<dbReference type="InterPro" id="IPR001841">
    <property type="entry name" value="Znf_RING"/>
</dbReference>
<protein>
    <recommendedName>
        <fullName evidence="2">RING-type E3 ubiquitin transferase</fullName>
        <ecNumber evidence="2">2.3.2.27</ecNumber>
    </recommendedName>
</protein>